<protein>
    <submittedName>
        <fullName evidence="1">Uncharacterized protein</fullName>
    </submittedName>
</protein>
<sequence length="413" mass="46216">MPNSCLDVVICGSIRSPLEGLLAVNVASSLSSLGYIDDIYLSTWSSNDGPAAEMLCAARASPLFTPDEKLAPAASLGGPNLVSGYAQLLQLFAGVRSRRPGNGVLKLRTDFVLRDLKSFCEQVRVFRSSDRVFVKHLSTNNLYDFADPIFYIPNWLLEDFLLPDKETLGELSKRHRVPESIIFSSLFRTVDVDLYRFFLQEKMPDFCARISERWPNILDEDSMALSRYRSLIARHVSLVDRRGSLPASLSEWHSDGSHLGLAPYRNNNFSVSDDSLIRGLPEALLVPEGHDEPDPRQDELVPTSAYFTYEAMGGIRVNGRPLFAEHVWPSPEDVNRLGITGTILHIHQSYNLSGDRELSRALGLLLGASGLPNGVEIAFPDELKTQAQKIQRDYFRAELCEFDVTQDHEHFTT</sequence>
<dbReference type="KEGG" id="mmr:Mmar10_2473"/>
<evidence type="ECO:0000313" key="1">
    <source>
        <dbReference type="EMBL" id="ABI66762.1"/>
    </source>
</evidence>
<organism evidence="1 2">
    <name type="scientific">Maricaulis maris (strain MCS10)</name>
    <name type="common">Caulobacter maris</name>
    <dbReference type="NCBI Taxonomy" id="394221"/>
    <lineage>
        <taxon>Bacteria</taxon>
        <taxon>Pseudomonadati</taxon>
        <taxon>Pseudomonadota</taxon>
        <taxon>Alphaproteobacteria</taxon>
        <taxon>Maricaulales</taxon>
        <taxon>Maricaulaceae</taxon>
        <taxon>Maricaulis</taxon>
    </lineage>
</organism>
<evidence type="ECO:0000313" key="2">
    <source>
        <dbReference type="Proteomes" id="UP000001964"/>
    </source>
</evidence>
<name>Q0ALT1_MARMM</name>
<reference evidence="1 2" key="1">
    <citation type="submission" date="2006-08" db="EMBL/GenBank/DDBJ databases">
        <title>Complete sequence of Maricaulis maris MCS10.</title>
        <authorList>
            <consortium name="US DOE Joint Genome Institute"/>
            <person name="Copeland A."/>
            <person name="Lucas S."/>
            <person name="Lapidus A."/>
            <person name="Barry K."/>
            <person name="Detter J.C."/>
            <person name="Glavina del Rio T."/>
            <person name="Hammon N."/>
            <person name="Israni S."/>
            <person name="Dalin E."/>
            <person name="Tice H."/>
            <person name="Pitluck S."/>
            <person name="Saunders E."/>
            <person name="Brettin T."/>
            <person name="Bruce D."/>
            <person name="Han C."/>
            <person name="Tapia R."/>
            <person name="Gilna P."/>
            <person name="Schmutz J."/>
            <person name="Larimer F."/>
            <person name="Land M."/>
            <person name="Hauser L."/>
            <person name="Kyrpides N."/>
            <person name="Mikhailova N."/>
            <person name="Viollier P."/>
            <person name="Stephens C."/>
            <person name="Richardson P."/>
        </authorList>
    </citation>
    <scope>NUCLEOTIDE SEQUENCE [LARGE SCALE GENOMIC DNA]</scope>
    <source>
        <strain evidence="1 2">MCS10</strain>
    </source>
</reference>
<dbReference type="EMBL" id="CP000449">
    <property type="protein sequence ID" value="ABI66762.1"/>
    <property type="molecule type" value="Genomic_DNA"/>
</dbReference>
<dbReference type="HOGENOM" id="CLU_665347_0_0_5"/>
<dbReference type="AlphaFoldDB" id="Q0ALT1"/>
<proteinExistence type="predicted"/>
<gene>
    <name evidence="1" type="ordered locus">Mmar10_2473</name>
</gene>
<accession>Q0ALT1</accession>
<keyword evidence="2" id="KW-1185">Reference proteome</keyword>
<dbReference type="Proteomes" id="UP000001964">
    <property type="component" value="Chromosome"/>
</dbReference>